<dbReference type="Proteomes" id="UP000663882">
    <property type="component" value="Unassembled WGS sequence"/>
</dbReference>
<dbReference type="InterPro" id="IPR027417">
    <property type="entry name" value="P-loop_NTPase"/>
</dbReference>
<comment type="similarity">
    <text evidence="5">Belongs to the DEAD box helicase family. DEAH subfamily. PRP16 sub-subfamily.</text>
</comment>
<protein>
    <recommendedName>
        <fullName evidence="8">Helicase C-terminal domain-containing protein</fullName>
    </recommendedName>
</protein>
<dbReference type="SMART" id="SM00847">
    <property type="entry name" value="HA2"/>
    <property type="match status" value="1"/>
</dbReference>
<dbReference type="GO" id="GO:0004386">
    <property type="term" value="F:helicase activity"/>
    <property type="evidence" value="ECO:0007669"/>
    <property type="project" value="UniProtKB-KW"/>
</dbReference>
<gene>
    <name evidence="9" type="ORF">RFH988_LOCUS29072</name>
</gene>
<name>A0A815CWA5_9BILA</name>
<dbReference type="EMBL" id="CAJNOO010002671">
    <property type="protein sequence ID" value="CAF1288267.1"/>
    <property type="molecule type" value="Genomic_DNA"/>
</dbReference>
<keyword evidence="1" id="KW-0547">Nucleotide-binding</keyword>
<keyword evidence="2" id="KW-0378">Hydrolase</keyword>
<organism evidence="9 10">
    <name type="scientific">Rotaria sordida</name>
    <dbReference type="NCBI Taxonomy" id="392033"/>
    <lineage>
        <taxon>Eukaryota</taxon>
        <taxon>Metazoa</taxon>
        <taxon>Spiralia</taxon>
        <taxon>Gnathifera</taxon>
        <taxon>Rotifera</taxon>
        <taxon>Eurotatoria</taxon>
        <taxon>Bdelloidea</taxon>
        <taxon>Philodinida</taxon>
        <taxon>Philodinidae</taxon>
        <taxon>Rotaria</taxon>
    </lineage>
</organism>
<evidence type="ECO:0000256" key="7">
    <source>
        <dbReference type="SAM" id="MobiDB-lite"/>
    </source>
</evidence>
<dbReference type="PANTHER" id="PTHR18934">
    <property type="entry name" value="ATP-DEPENDENT RNA HELICASE"/>
    <property type="match status" value="1"/>
</dbReference>
<proteinExistence type="inferred from homology"/>
<dbReference type="PANTHER" id="PTHR18934:SF91">
    <property type="entry name" value="PRE-MRNA-SPLICING FACTOR ATP-DEPENDENT RNA HELICASE PRP16"/>
    <property type="match status" value="1"/>
</dbReference>
<comment type="caution">
    <text evidence="9">The sequence shown here is derived from an EMBL/GenBank/DDBJ whole genome shotgun (WGS) entry which is preliminary data.</text>
</comment>
<evidence type="ECO:0000256" key="5">
    <source>
        <dbReference type="ARBA" id="ARBA00038040"/>
    </source>
</evidence>
<dbReference type="InterPro" id="IPR007502">
    <property type="entry name" value="Helicase-assoc_dom"/>
</dbReference>
<keyword evidence="4" id="KW-0067">ATP-binding</keyword>
<evidence type="ECO:0000313" key="10">
    <source>
        <dbReference type="Proteomes" id="UP000663882"/>
    </source>
</evidence>
<evidence type="ECO:0000256" key="4">
    <source>
        <dbReference type="ARBA" id="ARBA00022840"/>
    </source>
</evidence>
<accession>A0A815CWA5</accession>
<evidence type="ECO:0000313" key="9">
    <source>
        <dbReference type="EMBL" id="CAF1288267.1"/>
    </source>
</evidence>
<dbReference type="PROSITE" id="PS51194">
    <property type="entry name" value="HELICASE_CTER"/>
    <property type="match status" value="1"/>
</dbReference>
<feature type="region of interest" description="Disordered" evidence="7">
    <location>
        <begin position="1"/>
        <end position="25"/>
    </location>
</feature>
<dbReference type="GO" id="GO:0016787">
    <property type="term" value="F:hydrolase activity"/>
    <property type="evidence" value="ECO:0007669"/>
    <property type="project" value="UniProtKB-KW"/>
</dbReference>
<feature type="coiled-coil region" evidence="6">
    <location>
        <begin position="54"/>
        <end position="173"/>
    </location>
</feature>
<feature type="domain" description="Helicase C-terminal" evidence="8">
    <location>
        <begin position="746"/>
        <end position="920"/>
    </location>
</feature>
<feature type="compositionally biased region" description="Polar residues" evidence="7">
    <location>
        <begin position="1"/>
        <end position="18"/>
    </location>
</feature>
<dbReference type="Gene3D" id="1.20.120.1080">
    <property type="match status" value="1"/>
</dbReference>
<dbReference type="Gene3D" id="3.40.50.300">
    <property type="entry name" value="P-loop containing nucleotide triphosphate hydrolases"/>
    <property type="match status" value="4"/>
</dbReference>
<dbReference type="GO" id="GO:0003723">
    <property type="term" value="F:RNA binding"/>
    <property type="evidence" value="ECO:0007669"/>
    <property type="project" value="TreeGrafter"/>
</dbReference>
<keyword evidence="3" id="KW-0347">Helicase</keyword>
<reference evidence="9" key="1">
    <citation type="submission" date="2021-02" db="EMBL/GenBank/DDBJ databases">
        <authorList>
            <person name="Nowell W R."/>
        </authorList>
    </citation>
    <scope>NUCLEOTIDE SEQUENCE</scope>
</reference>
<evidence type="ECO:0000256" key="3">
    <source>
        <dbReference type="ARBA" id="ARBA00022806"/>
    </source>
</evidence>
<evidence type="ECO:0000256" key="1">
    <source>
        <dbReference type="ARBA" id="ARBA00022741"/>
    </source>
</evidence>
<sequence length="1618" mass="187763">MTTNDNMPTLITTTNNTKHNAEINPDDYLNDSKTEVTTSQQSYPVELIESSVESEASQQKLTELNAKINNLQESHTIQQVEIQMQSSFLDEMEEKRRRDLDMVQKQLNELCLQQREKEQQWATNKAQIDQKYEEEKQEYEQNLNMALEQNTKLNEQIQQLRKKQETFKKMEENIQVISYNDIDIQIIQNFIIPKFESLERYLRESVQIMDEYFIDIIPKITFRKEHSTYTMNVRGFPNHQNAFQAALERITHLSNSINLANKFYQDYLDQIKQSISQILIRIKAKTHCWKQYMKNFIALLEEKMTEYINRFNISIRDKSNTLIEQSIFGILSNPPWIELRQHINQFLDENRFENEIEKVKHRALDEFIKQNISYQRLKLGQIPTEKSVDTIKYFIDQIRTIFMTNPKYKGHKEQHFNLIPSLLQQIMIYYSCFTVQLPLFESSKDLLDKIDKHTVTTITTSTGSGKSTLLPALLIAEGYDRVLITQPRRLPCVLISQRVNETIETDTADTQQKLAGFAVSGDKCNSYAKILYLTDGLLKERKSTLLPALLIAEGYDRVLITQPRRLPCALISQRVNETIETDTADTQQKLAGFAVSGDERNACAKILYLTDGLLKERLLYDENFISVHTRILYLTDGLLKERLLYDENFISVHTRVNKSIVFFIDEVHERSVNIDLCLALLARLLTIKPILKSKMKIIISSATLDQSVPRLFQQIPNIGFAEFNMLQNGYLHPIEKFPRPKKNILDIVQELYKKRQRNDQILCFVNSVTEVHQCCSLIAELTNHTIKAYPIIQSQSASDQQYYIEHGSVFFSTTVAETSLTFPSLKYVIDTGMVNIPIYNPESKRTVLEQVRAAESTIKQRLGRLGRTRPGEYYYLYDFRVEDKPYPTPHIQLSDLTNIEFSLRRSPIKNGLHYMQQFLPDKPESKAINAAIEELRRMGILELAPSNQFTAEGESLAKLPDFGSLAMSKAVLAALDKYQCGRDLIALASILSVLNTTALLKGLPQSMKSSDGDFMTLLNVMNEVLLVKQSVSSKQFALSNFCQEKGLRSIQHIIRQAWRRYTSLEKAFNLSDEYRIKAQIQSGEWKRIALSLLAGYADNVFVSMKELNGRIHRFVRYTNTVEIAKLDLQSTLTRPISQAPVSLVLARDIRYTTAIRSVAIISFVGELKPSWVQYTLDRDIPANSEEKQQLRRKNIFSKIRSIISNIMNLFGDNRPIQLSGIAGTVFHDELLLRKGMISTMKFKLENKCQPDTADFENLSNNLKSVTKMIYIFQPMQWRWEAEKQVKILVNNDPATNTSDFENLSNNLKSVTKMIYIFQPMQWRWEAEKQVKILVNNDPATNTCEITVEGQDSENQKVKKEFDSFMSWLKDCVIIRPPNAGVQPRLLRPKMRKAYPEIEEKISHITASERTMVDLYKGIKITDATRETRMEVVAWIAICKFNCKLEGGFVRDWIVGNYRSRPINFLNNPKRWIEYRTNANGDNIPYINKEVVPSDLDCYLPLNVYFDINKFQDELYKFDITCRVFREDWRYVLLIDEYAPTGPFTMDLIEPHGALTHDRIDFDVNNLSLEKDYPREIGMRIDITESPYFIELETIIENIKSKHFQVLRPIDKPTSHRSY</sequence>
<evidence type="ECO:0000259" key="8">
    <source>
        <dbReference type="PROSITE" id="PS51194"/>
    </source>
</evidence>
<dbReference type="GO" id="GO:0005524">
    <property type="term" value="F:ATP binding"/>
    <property type="evidence" value="ECO:0007669"/>
    <property type="project" value="UniProtKB-KW"/>
</dbReference>
<dbReference type="SUPFAM" id="SSF52540">
    <property type="entry name" value="P-loop containing nucleoside triphosphate hydrolases"/>
    <property type="match status" value="1"/>
</dbReference>
<dbReference type="Pfam" id="PF00271">
    <property type="entry name" value="Helicase_C"/>
    <property type="match status" value="1"/>
</dbReference>
<keyword evidence="6" id="KW-0175">Coiled coil</keyword>
<evidence type="ECO:0000256" key="2">
    <source>
        <dbReference type="ARBA" id="ARBA00022801"/>
    </source>
</evidence>
<dbReference type="InterPro" id="IPR001650">
    <property type="entry name" value="Helicase_C-like"/>
</dbReference>
<evidence type="ECO:0000256" key="6">
    <source>
        <dbReference type="SAM" id="Coils"/>
    </source>
</evidence>